<dbReference type="Pfam" id="PF03009">
    <property type="entry name" value="GDPD"/>
    <property type="match status" value="1"/>
</dbReference>
<dbReference type="Gene3D" id="3.20.20.190">
    <property type="entry name" value="Phosphatidylinositol (PI) phosphodiesterase"/>
    <property type="match status" value="1"/>
</dbReference>
<dbReference type="PANTHER" id="PTHR43805">
    <property type="entry name" value="GLYCEROPHOSPHORYL DIESTER PHOSPHODIESTERASE"/>
    <property type="match status" value="1"/>
</dbReference>
<dbReference type="GO" id="GO:0005811">
    <property type="term" value="C:lipid droplet"/>
    <property type="evidence" value="ECO:0007669"/>
    <property type="project" value="EnsemblFungi"/>
</dbReference>
<dbReference type="SUPFAM" id="SSF51695">
    <property type="entry name" value="PLC-like phosphodiesterases"/>
    <property type="match status" value="1"/>
</dbReference>
<dbReference type="Proteomes" id="UP000019384">
    <property type="component" value="Unassembled WGS sequence"/>
</dbReference>
<dbReference type="InterPro" id="IPR017946">
    <property type="entry name" value="PLC-like_Pdiesterase_TIM-brl"/>
</dbReference>
<reference evidence="3" key="1">
    <citation type="submission" date="2013-12" db="EMBL/GenBank/DDBJ databases">
        <authorList>
            <person name="Genoscope - CEA"/>
        </authorList>
    </citation>
    <scope>NUCLEOTIDE SEQUENCE</scope>
    <source>
        <strain evidence="3">CBS 1993</strain>
    </source>
</reference>
<evidence type="ECO:0000313" key="3">
    <source>
        <dbReference type="EMBL" id="CDK26097.1"/>
    </source>
</evidence>
<gene>
    <name evidence="3" type="ORF">KUCA_T00002068001</name>
</gene>
<keyword evidence="4" id="KW-1185">Reference proteome</keyword>
<dbReference type="GeneID" id="34519493"/>
<keyword evidence="1" id="KW-1133">Transmembrane helix</keyword>
<feature type="transmembrane region" description="Helical" evidence="1">
    <location>
        <begin position="270"/>
        <end position="289"/>
    </location>
</feature>
<dbReference type="HOGENOM" id="CLU_030006_1_2_1"/>
<organism evidence="3 4">
    <name type="scientific">Kuraishia capsulata CBS 1993</name>
    <dbReference type="NCBI Taxonomy" id="1382522"/>
    <lineage>
        <taxon>Eukaryota</taxon>
        <taxon>Fungi</taxon>
        <taxon>Dikarya</taxon>
        <taxon>Ascomycota</taxon>
        <taxon>Saccharomycotina</taxon>
        <taxon>Pichiomycetes</taxon>
        <taxon>Pichiales</taxon>
        <taxon>Pichiaceae</taxon>
        <taxon>Kuraishia</taxon>
    </lineage>
</organism>
<dbReference type="PANTHER" id="PTHR43805:SF1">
    <property type="entry name" value="GP-PDE DOMAIN-CONTAINING PROTEIN"/>
    <property type="match status" value="1"/>
</dbReference>
<dbReference type="PROSITE" id="PS51704">
    <property type="entry name" value="GP_PDE"/>
    <property type="match status" value="1"/>
</dbReference>
<dbReference type="GO" id="GO:0034479">
    <property type="term" value="F:phosphatidylglycerol phospholipase C activity"/>
    <property type="evidence" value="ECO:0007669"/>
    <property type="project" value="EnsemblFungi"/>
</dbReference>
<evidence type="ECO:0000256" key="1">
    <source>
        <dbReference type="SAM" id="Phobius"/>
    </source>
</evidence>
<dbReference type="GO" id="GO:0005739">
    <property type="term" value="C:mitochondrion"/>
    <property type="evidence" value="ECO:0007669"/>
    <property type="project" value="EnsemblFungi"/>
</dbReference>
<accession>W6MMF4</accession>
<evidence type="ECO:0000259" key="2">
    <source>
        <dbReference type="PROSITE" id="PS51704"/>
    </source>
</evidence>
<dbReference type="EMBL" id="HG793126">
    <property type="protein sequence ID" value="CDK26097.1"/>
    <property type="molecule type" value="Genomic_DNA"/>
</dbReference>
<evidence type="ECO:0000313" key="4">
    <source>
        <dbReference type="Proteomes" id="UP000019384"/>
    </source>
</evidence>
<dbReference type="InterPro" id="IPR030395">
    <property type="entry name" value="GP_PDE_dom"/>
</dbReference>
<dbReference type="OrthoDB" id="1058301at2759"/>
<keyword evidence="1" id="KW-0472">Membrane</keyword>
<dbReference type="AlphaFoldDB" id="W6MMF4"/>
<proteinExistence type="predicted"/>
<sequence length="302" mass="34351">MPLIEVLTRFRYRKLFPENTITAFQQAVIAGSTVIETDVHVSKDGVVVICHDLQTGRTFDKDYNIKEVEYFPTLQALKCKSDPDEHMPTLKETLEWLNTTPTLIKLMLDIKGDNDAQSIGKIIISECKAVNPDISFWQDRIIFGLWDSSFYHKDVLDGFEVINITFSPARASKFLKDVDEKGGSIQALSMMYLVCYQPFLKSQMLALVKKYNLKLYFWTVNSPLDMSALTDTLDPSICEGFVSDDPKAVSQFLSGEHKPPVTLVRLLRNFALSSVLWGVITLIGWGYNARPILVKLQRRGWI</sequence>
<keyword evidence="1" id="KW-0812">Transmembrane</keyword>
<dbReference type="GO" id="GO:0034478">
    <property type="term" value="P:phosphatidylglycerol catabolic process"/>
    <property type="evidence" value="ECO:0007669"/>
    <property type="project" value="EnsemblFungi"/>
</dbReference>
<dbReference type="STRING" id="1382522.W6MMF4"/>
<dbReference type="RefSeq" id="XP_022458105.1">
    <property type="nucleotide sequence ID" value="XM_022604311.1"/>
</dbReference>
<feature type="domain" description="GP-PDE" evidence="2">
    <location>
        <begin position="4"/>
        <end position="253"/>
    </location>
</feature>
<name>W6MMF4_9ASCO</name>
<protein>
    <recommendedName>
        <fullName evidence="2">GP-PDE domain-containing protein</fullName>
    </recommendedName>
</protein>
<reference evidence="3" key="2">
    <citation type="submission" date="2014-02" db="EMBL/GenBank/DDBJ databases">
        <title>Complete DNA sequence of /Kuraishia capsulata/ illustrates novel genomic features among budding yeasts (/Saccharomycotina/).</title>
        <authorList>
            <person name="Morales L."/>
            <person name="Noel B."/>
            <person name="Porcel B."/>
            <person name="Marcet-Houben M."/>
            <person name="Hullo M-F."/>
            <person name="Sacerdot C."/>
            <person name="Tekaia F."/>
            <person name="Leh-Louis V."/>
            <person name="Despons L."/>
            <person name="Khanna V."/>
            <person name="Aury J-M."/>
            <person name="Barbe V."/>
            <person name="Couloux A."/>
            <person name="Labadie K."/>
            <person name="Pelletier E."/>
            <person name="Souciet J-L."/>
            <person name="Boekhout T."/>
            <person name="Gabaldon T."/>
            <person name="Wincker P."/>
            <person name="Dujon B."/>
        </authorList>
    </citation>
    <scope>NUCLEOTIDE SEQUENCE</scope>
    <source>
        <strain evidence="3">CBS 1993</strain>
    </source>
</reference>